<protein>
    <recommendedName>
        <fullName evidence="3">Fructose 1,6-bisphosphatase</fullName>
    </recommendedName>
</protein>
<dbReference type="Gene3D" id="1.10.3680.10">
    <property type="entry name" value="TerB-like"/>
    <property type="match status" value="1"/>
</dbReference>
<sequence length="165" mass="18976">MVKKFLFKLHFLYVYKKNTHTMAILDLFSTGKHKQEIGHFANIVKIAKVDGIITDSEKELLIRVGKNLNITLDEFAIILNNPEKFPTNAPASYDDRIERLYRLAKMILVDGEAKLTEVELMKKIAVRLHFSHENAEKVCDEAIHLVLNDNSLEDFTKAIKKVHNS</sequence>
<gene>
    <name evidence="1" type="ORF">LPB303_02870</name>
</gene>
<proteinExistence type="predicted"/>
<evidence type="ECO:0000313" key="1">
    <source>
        <dbReference type="EMBL" id="OAD46485.1"/>
    </source>
</evidence>
<name>A0A176TGF9_9FLAO</name>
<keyword evidence="2" id="KW-1185">Reference proteome</keyword>
<dbReference type="InterPro" id="IPR029024">
    <property type="entry name" value="TerB-like"/>
</dbReference>
<comment type="caution">
    <text evidence="1">The sequence shown here is derived from an EMBL/GenBank/DDBJ whole genome shotgun (WGS) entry which is preliminary data.</text>
</comment>
<dbReference type="Proteomes" id="UP000076923">
    <property type="component" value="Unassembled WGS sequence"/>
</dbReference>
<dbReference type="CDD" id="cd07177">
    <property type="entry name" value="terB_like"/>
    <property type="match status" value="1"/>
</dbReference>
<accession>A0A176TGF9</accession>
<dbReference type="AlphaFoldDB" id="A0A176TGF9"/>
<dbReference type="EMBL" id="LVWE01000003">
    <property type="protein sequence ID" value="OAD46485.1"/>
    <property type="molecule type" value="Genomic_DNA"/>
</dbReference>
<dbReference type="SUPFAM" id="SSF158682">
    <property type="entry name" value="TerB-like"/>
    <property type="match status" value="1"/>
</dbReference>
<reference evidence="1 2" key="1">
    <citation type="submission" date="2016-02" db="EMBL/GenBank/DDBJ databases">
        <title>Draft genome sequence of Polaribacter atrinae KACC17473.</title>
        <authorList>
            <person name="Shin S.-K."/>
            <person name="Yi H."/>
        </authorList>
    </citation>
    <scope>NUCLEOTIDE SEQUENCE [LARGE SCALE GENOMIC DNA]</scope>
    <source>
        <strain evidence="1 2">KACC 17473</strain>
    </source>
</reference>
<evidence type="ECO:0008006" key="3">
    <source>
        <dbReference type="Google" id="ProtNLM"/>
    </source>
</evidence>
<dbReference type="STRING" id="1333662.LPB303_02870"/>
<organism evidence="1 2">
    <name type="scientific">Polaribacter atrinae</name>
    <dbReference type="NCBI Taxonomy" id="1333662"/>
    <lineage>
        <taxon>Bacteria</taxon>
        <taxon>Pseudomonadati</taxon>
        <taxon>Bacteroidota</taxon>
        <taxon>Flavobacteriia</taxon>
        <taxon>Flavobacteriales</taxon>
        <taxon>Flavobacteriaceae</taxon>
    </lineage>
</organism>
<evidence type="ECO:0000313" key="2">
    <source>
        <dbReference type="Proteomes" id="UP000076923"/>
    </source>
</evidence>